<comment type="pathway">
    <text evidence="1 9">Amino-acid biosynthesis; L-arginine biosynthesis; N(2)-acetyl-L-ornithine from L-glutamate: step 2/4.</text>
</comment>
<dbReference type="InterPro" id="IPR001048">
    <property type="entry name" value="Asp/Glu/Uridylate_kinase"/>
</dbReference>
<comment type="function">
    <text evidence="9">Catalyzes the ATP-dependent phosphorylation of N-acetyl-L-glutamate.</text>
</comment>
<dbReference type="EC" id="2.7.2.8" evidence="9"/>
<dbReference type="NCBIfam" id="TIGR00761">
    <property type="entry name" value="argB"/>
    <property type="match status" value="1"/>
</dbReference>
<dbReference type="SUPFAM" id="SSF53633">
    <property type="entry name" value="Carbamate kinase-like"/>
    <property type="match status" value="1"/>
</dbReference>
<dbReference type="GO" id="GO:0003991">
    <property type="term" value="F:acetylglutamate kinase activity"/>
    <property type="evidence" value="ECO:0007669"/>
    <property type="project" value="UniProtKB-EC"/>
</dbReference>
<dbReference type="InterPro" id="IPR037528">
    <property type="entry name" value="ArgB"/>
</dbReference>
<keyword evidence="7 9" id="KW-0067">ATP-binding</keyword>
<dbReference type="PANTHER" id="PTHR23342:SF0">
    <property type="entry name" value="N-ACETYLGLUTAMATE SYNTHASE, MITOCHONDRIAL"/>
    <property type="match status" value="1"/>
</dbReference>
<keyword evidence="3 9" id="KW-0028">Amino-acid biosynthesis</keyword>
<evidence type="ECO:0000313" key="11">
    <source>
        <dbReference type="EMBL" id="QRH02093.1"/>
    </source>
</evidence>
<dbReference type="PIRSF" id="PIRSF000728">
    <property type="entry name" value="NAGK"/>
    <property type="match status" value="1"/>
</dbReference>
<dbReference type="HAMAP" id="MF_00082">
    <property type="entry name" value="ArgB"/>
    <property type="match status" value="1"/>
</dbReference>
<keyword evidence="4 9" id="KW-0808">Transferase</keyword>
<keyword evidence="9" id="KW-0963">Cytoplasm</keyword>
<dbReference type="InterPro" id="IPR036393">
    <property type="entry name" value="AceGlu_kinase-like_sf"/>
</dbReference>
<sequence>MSVTNKVLVLKVGGALLQCEMGMARLMDTARQLLEKGEQVVLVHGGGCLVDEQLKANGMETVKLEGLRVTPAEQMPIIAGALAGTSNKLLQGAAAKAGVVSMGMSLCDANMVTAVIKDERLGMVGEVSPKDAKALEFILAQGWLPIISSIAMSDEGELLNVNADQAASVLAKLLGGKLVLLSDVSGVLDGKGKLIPSLNSQEIDELVKLGVIEKGMKVKVEAALEVAQWLGQPVQVASWRDSGQMAALIKGEAVGTQIQPQE</sequence>
<keyword evidence="12" id="KW-1185">Reference proteome</keyword>
<keyword evidence="5 9" id="KW-0547">Nucleotide-binding</keyword>
<organism evidence="11 12">
    <name type="scientific">Shewanella litorisediminis</name>
    <dbReference type="NCBI Taxonomy" id="1173586"/>
    <lineage>
        <taxon>Bacteria</taxon>
        <taxon>Pseudomonadati</taxon>
        <taxon>Pseudomonadota</taxon>
        <taxon>Gammaproteobacteria</taxon>
        <taxon>Alteromonadales</taxon>
        <taxon>Shewanellaceae</taxon>
        <taxon>Shewanella</taxon>
    </lineage>
</organism>
<dbReference type="RefSeq" id="WP_203325725.1">
    <property type="nucleotide sequence ID" value="NZ_CP069213.1"/>
</dbReference>
<comment type="subcellular location">
    <subcellularLocation>
        <location evidence="9">Cytoplasm</location>
    </subcellularLocation>
</comment>
<accession>A0ABX7G4J8</accession>
<keyword evidence="6 9" id="KW-0418">Kinase</keyword>
<protein>
    <recommendedName>
        <fullName evidence="9">Acetylglutamate kinase</fullName>
        <ecNumber evidence="9">2.7.2.8</ecNumber>
    </recommendedName>
    <alternativeName>
        <fullName evidence="9">N-acetyl-L-glutamate 5-phosphotransferase</fullName>
    </alternativeName>
    <alternativeName>
        <fullName evidence="9">NAG kinase</fullName>
        <shortName evidence="9">NAGK</shortName>
    </alternativeName>
</protein>
<feature type="site" description="Transition state stabilizer" evidence="9">
    <location>
        <position position="219"/>
    </location>
</feature>
<name>A0ABX7G4J8_9GAMM</name>
<evidence type="ECO:0000256" key="4">
    <source>
        <dbReference type="ARBA" id="ARBA00022679"/>
    </source>
</evidence>
<feature type="site" description="Transition state stabilizer" evidence="9">
    <location>
        <position position="11"/>
    </location>
</feature>
<dbReference type="Proteomes" id="UP000596252">
    <property type="component" value="Chromosome"/>
</dbReference>
<evidence type="ECO:0000313" key="12">
    <source>
        <dbReference type="Proteomes" id="UP000596252"/>
    </source>
</evidence>
<dbReference type="PANTHER" id="PTHR23342">
    <property type="entry name" value="N-ACETYLGLUTAMATE SYNTHASE"/>
    <property type="match status" value="1"/>
</dbReference>
<gene>
    <name evidence="9 11" type="primary">argB</name>
    <name evidence="11" type="ORF">JQC75_01285</name>
</gene>
<evidence type="ECO:0000256" key="8">
    <source>
        <dbReference type="ARBA" id="ARBA00048141"/>
    </source>
</evidence>
<proteinExistence type="inferred from homology"/>
<evidence type="ECO:0000256" key="2">
    <source>
        <dbReference type="ARBA" id="ARBA00022571"/>
    </source>
</evidence>
<reference evidence="11 12" key="1">
    <citation type="journal article" date="2012" name="Antonie Van Leeuwenhoek">
        <title>Shewanella litorisediminis sp. nov., a gammaproteobacterium isolated from a tidal flat sediment.</title>
        <authorList>
            <person name="Lee M.H."/>
            <person name="Yoon J.H."/>
        </authorList>
    </citation>
    <scope>NUCLEOTIDE SEQUENCE [LARGE SCALE GENOMIC DNA]</scope>
    <source>
        <strain evidence="11 12">SMK1-12</strain>
    </source>
</reference>
<comment type="similarity">
    <text evidence="9">Belongs to the acetylglutamate kinase family. ArgB subfamily.</text>
</comment>
<dbReference type="Gene3D" id="3.40.1160.10">
    <property type="entry name" value="Acetylglutamate kinase-like"/>
    <property type="match status" value="1"/>
</dbReference>
<dbReference type="EMBL" id="CP069213">
    <property type="protein sequence ID" value="QRH02093.1"/>
    <property type="molecule type" value="Genomic_DNA"/>
</dbReference>
<feature type="binding site" evidence="9">
    <location>
        <begin position="46"/>
        <end position="47"/>
    </location>
    <ligand>
        <name>substrate</name>
    </ligand>
</feature>
<dbReference type="Pfam" id="PF00696">
    <property type="entry name" value="AA_kinase"/>
    <property type="match status" value="1"/>
</dbReference>
<comment type="catalytic activity">
    <reaction evidence="8 9">
        <text>N-acetyl-L-glutamate + ATP = N-acetyl-L-glutamyl 5-phosphate + ADP</text>
        <dbReference type="Rhea" id="RHEA:14629"/>
        <dbReference type="ChEBI" id="CHEBI:30616"/>
        <dbReference type="ChEBI" id="CHEBI:44337"/>
        <dbReference type="ChEBI" id="CHEBI:57936"/>
        <dbReference type="ChEBI" id="CHEBI:456216"/>
        <dbReference type="EC" id="2.7.2.8"/>
    </reaction>
</comment>
<evidence type="ECO:0000256" key="7">
    <source>
        <dbReference type="ARBA" id="ARBA00022840"/>
    </source>
</evidence>
<dbReference type="InterPro" id="IPR004662">
    <property type="entry name" value="AcgluKinase_fam"/>
</dbReference>
<feature type="binding site" evidence="9">
    <location>
        <position position="160"/>
    </location>
    <ligand>
        <name>substrate</name>
    </ligand>
</feature>
<evidence type="ECO:0000256" key="1">
    <source>
        <dbReference type="ARBA" id="ARBA00004828"/>
    </source>
</evidence>
<keyword evidence="2 9" id="KW-0055">Arginine biosynthesis</keyword>
<feature type="domain" description="Aspartate/glutamate/uridylate kinase" evidence="10">
    <location>
        <begin position="6"/>
        <end position="238"/>
    </location>
</feature>
<evidence type="ECO:0000256" key="3">
    <source>
        <dbReference type="ARBA" id="ARBA00022605"/>
    </source>
</evidence>
<evidence type="ECO:0000256" key="9">
    <source>
        <dbReference type="HAMAP-Rule" id="MF_00082"/>
    </source>
</evidence>
<evidence type="ECO:0000256" key="6">
    <source>
        <dbReference type="ARBA" id="ARBA00022777"/>
    </source>
</evidence>
<evidence type="ECO:0000259" key="10">
    <source>
        <dbReference type="Pfam" id="PF00696"/>
    </source>
</evidence>
<evidence type="ECO:0000256" key="5">
    <source>
        <dbReference type="ARBA" id="ARBA00022741"/>
    </source>
</evidence>
<feature type="binding site" evidence="9">
    <location>
        <position position="68"/>
    </location>
    <ligand>
        <name>substrate</name>
    </ligand>
</feature>